<name>A0AAW0PBX5_9GOBI</name>
<dbReference type="SMART" id="SM00408">
    <property type="entry name" value="IGc2"/>
    <property type="match status" value="3"/>
</dbReference>
<keyword evidence="9" id="KW-0325">Glycoprotein</keyword>
<dbReference type="Gene3D" id="2.60.40.10">
    <property type="entry name" value="Immunoglobulins"/>
    <property type="match status" value="8"/>
</dbReference>
<keyword evidence="6 12" id="KW-1133">Transmembrane helix</keyword>
<evidence type="ECO:0000259" key="14">
    <source>
        <dbReference type="PROSITE" id="PS50853"/>
    </source>
</evidence>
<feature type="domain" description="Ig-like" evidence="13">
    <location>
        <begin position="459"/>
        <end position="544"/>
    </location>
</feature>
<dbReference type="InterPro" id="IPR036116">
    <property type="entry name" value="FN3_sf"/>
</dbReference>
<evidence type="ECO:0000256" key="5">
    <source>
        <dbReference type="ARBA" id="ARBA00022737"/>
    </source>
</evidence>
<dbReference type="InterPro" id="IPR036179">
    <property type="entry name" value="Ig-like_dom_sf"/>
</dbReference>
<comment type="similarity">
    <text evidence="2">Belongs to the immunoglobulin superfamily. DCC family.</text>
</comment>
<keyword evidence="4" id="KW-0732">Signal</keyword>
<dbReference type="PROSITE" id="PS50835">
    <property type="entry name" value="IG_LIKE"/>
    <property type="match status" value="3"/>
</dbReference>
<dbReference type="EMBL" id="JBBPFD010000009">
    <property type="protein sequence ID" value="KAK7913449.1"/>
    <property type="molecule type" value="Genomic_DNA"/>
</dbReference>
<keyword evidence="3 12" id="KW-0812">Transmembrane</keyword>
<evidence type="ECO:0000313" key="15">
    <source>
        <dbReference type="EMBL" id="KAK7913449.1"/>
    </source>
</evidence>
<evidence type="ECO:0000313" key="16">
    <source>
        <dbReference type="Proteomes" id="UP001460270"/>
    </source>
</evidence>
<keyword evidence="5" id="KW-0677">Repeat</keyword>
<gene>
    <name evidence="15" type="ORF">WMY93_013660</name>
</gene>
<evidence type="ECO:0000256" key="2">
    <source>
        <dbReference type="ARBA" id="ARBA00009588"/>
    </source>
</evidence>
<feature type="domain" description="Ig-like" evidence="13">
    <location>
        <begin position="92"/>
        <end position="189"/>
    </location>
</feature>
<feature type="transmembrane region" description="Helical" evidence="12">
    <location>
        <begin position="1037"/>
        <end position="1059"/>
    </location>
</feature>
<accession>A0AAW0PBX5</accession>
<dbReference type="InterPro" id="IPR013783">
    <property type="entry name" value="Ig-like_fold"/>
</dbReference>
<dbReference type="FunFam" id="2.60.40.10:FF:000930">
    <property type="entry name" value="immunoglobulin superfamily DCC subclass member 3"/>
    <property type="match status" value="1"/>
</dbReference>
<dbReference type="FunFam" id="2.60.40.10:FF:000551">
    <property type="entry name" value="Protogenin A"/>
    <property type="match status" value="1"/>
</dbReference>
<feature type="compositionally biased region" description="Polar residues" evidence="11">
    <location>
        <begin position="1281"/>
        <end position="1296"/>
    </location>
</feature>
<evidence type="ECO:0000256" key="12">
    <source>
        <dbReference type="SAM" id="Phobius"/>
    </source>
</evidence>
<feature type="region of interest" description="Disordered" evidence="11">
    <location>
        <begin position="848"/>
        <end position="869"/>
    </location>
</feature>
<keyword evidence="16" id="KW-1185">Reference proteome</keyword>
<dbReference type="InterPro" id="IPR003599">
    <property type="entry name" value="Ig_sub"/>
</dbReference>
<feature type="domain" description="Fibronectin type-III" evidence="14">
    <location>
        <begin position="554"/>
        <end position="648"/>
    </location>
</feature>
<dbReference type="SMART" id="SM00060">
    <property type="entry name" value="FN3"/>
    <property type="match status" value="5"/>
</dbReference>
<dbReference type="GO" id="GO:0098609">
    <property type="term" value="P:cell-cell adhesion"/>
    <property type="evidence" value="ECO:0007669"/>
    <property type="project" value="TreeGrafter"/>
</dbReference>
<feature type="region of interest" description="Disordered" evidence="11">
    <location>
        <begin position="1227"/>
        <end position="1251"/>
    </location>
</feature>
<evidence type="ECO:0000256" key="10">
    <source>
        <dbReference type="ARBA" id="ARBA00023319"/>
    </source>
</evidence>
<evidence type="ECO:0000256" key="4">
    <source>
        <dbReference type="ARBA" id="ARBA00022729"/>
    </source>
</evidence>
<feature type="domain" description="Fibronectin type-III" evidence="14">
    <location>
        <begin position="974"/>
        <end position="1065"/>
    </location>
</feature>
<dbReference type="Pfam" id="PF07679">
    <property type="entry name" value="I-set"/>
    <property type="match status" value="2"/>
</dbReference>
<feature type="region of interest" description="Disordered" evidence="11">
    <location>
        <begin position="1276"/>
        <end position="1296"/>
    </location>
</feature>
<dbReference type="Pfam" id="PF00041">
    <property type="entry name" value="fn3"/>
    <property type="match status" value="4"/>
</dbReference>
<feature type="domain" description="Ig-like" evidence="13">
    <location>
        <begin position="273"/>
        <end position="373"/>
    </location>
</feature>
<evidence type="ECO:0000256" key="9">
    <source>
        <dbReference type="ARBA" id="ARBA00023180"/>
    </source>
</evidence>
<dbReference type="InterPro" id="IPR003961">
    <property type="entry name" value="FN3_dom"/>
</dbReference>
<reference evidence="16" key="1">
    <citation type="submission" date="2024-04" db="EMBL/GenBank/DDBJ databases">
        <title>Salinicola lusitanus LLJ914,a marine bacterium isolated from the Okinawa Trough.</title>
        <authorList>
            <person name="Li J."/>
        </authorList>
    </citation>
    <scope>NUCLEOTIDE SEQUENCE [LARGE SCALE GENOMIC DNA]</scope>
</reference>
<dbReference type="Proteomes" id="UP001460270">
    <property type="component" value="Unassembled WGS sequence"/>
</dbReference>
<evidence type="ECO:0000256" key="3">
    <source>
        <dbReference type="ARBA" id="ARBA00022692"/>
    </source>
</evidence>
<dbReference type="PANTHER" id="PTHR44170:SF5">
    <property type="entry name" value="IMMUNOGLOBULIN SUPERFAMILY DCC SUBCLASS MEMBER 4"/>
    <property type="match status" value="1"/>
</dbReference>
<sequence length="1355" mass="147982">MQDNPTTDLCLQHTQPCLTVTGESLLLLNASFTSLQDGSCAELNNGSEPPPVHRVLMRLCVLASLLQGCVFTVTNQHAFKMLLFKHLFYHSPPYKSLSLELSCGAGPSHVVLEPGVPVLLDCSLGSSETLLNITWLQDGRALPLEGTDFLQYLPNGSLLLLPTASADVEGAYSCVTASAHGALISRTVTVLPAKFSCGVRFWPGWTAASFPRGVAQIVHVQGEKGHLLFNLFAPESRGSTGPREMEGCSHSSEYENLTAGPRSHGKRVKWPWPDTAKVSTLFLHSLSHFHQEPTSQTVPVGGVARFECQIEGIPTPLISWEKNREPVPLDPRLIALPNGVLQIVEVNLEDEGSYRCTVSNSARRDISQEAKLTVSSGSDETLSRVVIVAPPQNATVVLGHTAVMEYGKPISTDVVVLATNLVIRDTRRHHAGVYVCRANKPKTREFVIAAAELHVPAQPVILQPPESVSLSRGNTARFVCNSSGEPVPVLRWLKNGQPLQPFRRMKIQSPGVLLINQLALEDAGFYQCIADNGLGTACATAKLTVIVREGLPSPPRHLVVTPHSSTTALLTWEKPEDNSDQIIGYSVHCQGAAGSDNVEYQFAMNNDTTEYYFKELLPHTAYTFFVVAYSPMGASPPSLPVTVEMLEDVPSASPQLSIASTSPTDIRLMWQPLSTQHRRGAVTRYRIEYSTVDQMENIFSVEVGGNETQFTLKELQPNQTYRLRIAAGTGIGFGVPSEWAQHQTLANYNQSDQSFVIFAPTELKVRVKVNSLNVTWHPSPNHTVVSGYKLSCQEVDLDDTPSGHRPLQMHIIRLRKKARFHLLTGLVPDRQYEVRVWAFTKQSEGAAAAWKGRTDKAHNRTPWPPLRAPARPPPLPPSILQAMANGSTSIWLRWEKPRFSNVRIINYTVRCSPFGTTNASLVSYHTSSVQEILLGDLKPFTRYELAVQSNGVDVAGPFSSTVEETTLSDRPSSPPEELQLNALDTSSVLVSWRPPLQPNGIIISYTILYSSNKSQSEHMWKNLSQGGILPELDIPTVTGIIVGVCLGLICILLCMCFSFRNIKSRELSGGLDSTAVTPQFRRGAGCHLPSNVPESSYSHELETLMPPGSQDCGHPLAEAPEEQGLMSNTRSGEDHDSPPSESKVWNGSVSHNWANRITRYRETVREDSPTLLNGAPNMLMNNNGTDIGDVCASVCNNQVEAEVIVHSELSDPEVIKRVDSSKREECSSSCTRGLSLSEDTNSQTTEEMPPQEQTLIQISSSLPLIKSQSYHNGELEAMGGQQDTDSELQQDTGLTNGFHSPQTVCSVLTEHLENGESRHCPSAAGKAVSVGLASAPFVSSGLVHSTSAVHTYLCP</sequence>
<protein>
    <recommendedName>
        <fullName evidence="17">Immunoglobulin superfamily DCC subclass member 4</fullName>
    </recommendedName>
</protein>
<dbReference type="CDD" id="cd00063">
    <property type="entry name" value="FN3"/>
    <property type="match status" value="5"/>
</dbReference>
<evidence type="ECO:0008006" key="17">
    <source>
        <dbReference type="Google" id="ProtNLM"/>
    </source>
</evidence>
<dbReference type="SMART" id="SM00409">
    <property type="entry name" value="IG"/>
    <property type="match status" value="4"/>
</dbReference>
<dbReference type="InterPro" id="IPR013098">
    <property type="entry name" value="Ig_I-set"/>
</dbReference>
<dbReference type="SUPFAM" id="SSF48726">
    <property type="entry name" value="Immunoglobulin"/>
    <property type="match status" value="4"/>
</dbReference>
<evidence type="ECO:0000256" key="1">
    <source>
        <dbReference type="ARBA" id="ARBA00004167"/>
    </source>
</evidence>
<evidence type="ECO:0000256" key="11">
    <source>
        <dbReference type="SAM" id="MobiDB-lite"/>
    </source>
</evidence>
<dbReference type="InterPro" id="IPR003598">
    <property type="entry name" value="Ig_sub2"/>
</dbReference>
<keyword evidence="8" id="KW-1015">Disulfide bond</keyword>
<dbReference type="PROSITE" id="PS50853">
    <property type="entry name" value="FN3"/>
    <property type="match status" value="5"/>
</dbReference>
<dbReference type="InterPro" id="IPR007110">
    <property type="entry name" value="Ig-like_dom"/>
</dbReference>
<evidence type="ECO:0000259" key="13">
    <source>
        <dbReference type="PROSITE" id="PS50835"/>
    </source>
</evidence>
<feature type="region of interest" description="Disordered" evidence="11">
    <location>
        <begin position="1126"/>
        <end position="1147"/>
    </location>
</feature>
<dbReference type="FunFam" id="2.60.40.10:FF:000299">
    <property type="entry name" value="protogenin isoform X2"/>
    <property type="match status" value="1"/>
</dbReference>
<organism evidence="15 16">
    <name type="scientific">Mugilogobius chulae</name>
    <name type="common">yellowstripe goby</name>
    <dbReference type="NCBI Taxonomy" id="88201"/>
    <lineage>
        <taxon>Eukaryota</taxon>
        <taxon>Metazoa</taxon>
        <taxon>Chordata</taxon>
        <taxon>Craniata</taxon>
        <taxon>Vertebrata</taxon>
        <taxon>Euteleostomi</taxon>
        <taxon>Actinopterygii</taxon>
        <taxon>Neopterygii</taxon>
        <taxon>Teleostei</taxon>
        <taxon>Neoteleostei</taxon>
        <taxon>Acanthomorphata</taxon>
        <taxon>Gobiaria</taxon>
        <taxon>Gobiiformes</taxon>
        <taxon>Gobioidei</taxon>
        <taxon>Gobiidae</taxon>
        <taxon>Gobionellinae</taxon>
        <taxon>Mugilogobius</taxon>
    </lineage>
</organism>
<evidence type="ECO:0000256" key="6">
    <source>
        <dbReference type="ARBA" id="ARBA00022989"/>
    </source>
</evidence>
<dbReference type="SUPFAM" id="SSF49265">
    <property type="entry name" value="Fibronectin type III"/>
    <property type="match status" value="3"/>
</dbReference>
<keyword evidence="7 12" id="KW-0472">Membrane</keyword>
<comment type="subcellular location">
    <subcellularLocation>
        <location evidence="1">Membrane</location>
        <topology evidence="1">Single-pass membrane protein</topology>
    </subcellularLocation>
</comment>
<feature type="domain" description="Fibronectin type-III" evidence="14">
    <location>
        <begin position="876"/>
        <end position="969"/>
    </location>
</feature>
<dbReference type="GO" id="GO:0016020">
    <property type="term" value="C:membrane"/>
    <property type="evidence" value="ECO:0007669"/>
    <property type="project" value="UniProtKB-SubCell"/>
</dbReference>
<feature type="domain" description="Fibronectin type-III" evidence="14">
    <location>
        <begin position="759"/>
        <end position="858"/>
    </location>
</feature>
<proteinExistence type="inferred from homology"/>
<comment type="caution">
    <text evidence="15">The sequence shown here is derived from an EMBL/GenBank/DDBJ whole genome shotgun (WGS) entry which is preliminary data.</text>
</comment>
<evidence type="ECO:0000256" key="7">
    <source>
        <dbReference type="ARBA" id="ARBA00023136"/>
    </source>
</evidence>
<evidence type="ECO:0000256" key="8">
    <source>
        <dbReference type="ARBA" id="ARBA00023157"/>
    </source>
</evidence>
<feature type="domain" description="Fibronectin type-III" evidence="14">
    <location>
        <begin position="650"/>
        <end position="747"/>
    </location>
</feature>
<dbReference type="PANTHER" id="PTHR44170">
    <property type="entry name" value="PROTEIN SIDEKICK"/>
    <property type="match status" value="1"/>
</dbReference>
<keyword evidence="10" id="KW-0393">Immunoglobulin domain</keyword>